<evidence type="ECO:0000256" key="1">
    <source>
        <dbReference type="ARBA" id="ARBA00022737"/>
    </source>
</evidence>
<name>A0A9P9WKS2_9PEZI</name>
<sequence>MDGLRVFPSEVLNLIMEQLVIAVGIRKLLRLRTVNRKFDTAILQTICVSQTVDIDDPATPKLASRMPPTLRGKVVAVKSQFAITSSESYLSVVAGVNQALDDLMETDSEQLRRSRHETIAGAVLLVRDHPVDHKIEAQNVLSGAVILGNLPIIALLLQDTDVNGTTPYFHGLLTLAATYGHLDVVRYLLTCGARLDSVFSSWSDQQYRLVSLPEWQAQNENIRPMSLRVEPPSALRTAVFGGHTDIVHLLLHSEHRLPITDTEYLRAILAGAKAGRLDLIDALLQTIGRKLADFPDLENEMMWAAVRYGRKHVVQKLLDNGADINAFRVPCLYPDHSALYIASSLGNISMVHFLIERGAKINNNPNRLPIEGAALAGHEEVVELLLDHGADPSSALRSAAAGSQPLLIKYLLHRFPDLPFRDAGELGLLAMVRALLVKNLTAVTLLVEAGVDPNDDFYTGPDGSLWYLAQQASFGRWIGEHLITLGARHSGEDTYNDDSNEPPTIRDVRVSERTWEWVSKY</sequence>
<comment type="caution">
    <text evidence="4">The sequence shown here is derived from an EMBL/GenBank/DDBJ whole genome shotgun (WGS) entry which is preliminary data.</text>
</comment>
<dbReference type="AlphaFoldDB" id="A0A9P9WKS2"/>
<dbReference type="InterPro" id="IPR036770">
    <property type="entry name" value="Ankyrin_rpt-contain_sf"/>
</dbReference>
<dbReference type="PANTHER" id="PTHR24198:SF165">
    <property type="entry name" value="ANKYRIN REPEAT-CONTAINING PROTEIN-RELATED"/>
    <property type="match status" value="1"/>
</dbReference>
<evidence type="ECO:0000313" key="5">
    <source>
        <dbReference type="Proteomes" id="UP000829685"/>
    </source>
</evidence>
<feature type="repeat" description="ANK" evidence="3">
    <location>
        <begin position="334"/>
        <end position="366"/>
    </location>
</feature>
<proteinExistence type="predicted"/>
<dbReference type="Gene3D" id="1.25.40.20">
    <property type="entry name" value="Ankyrin repeat-containing domain"/>
    <property type="match status" value="1"/>
</dbReference>
<dbReference type="Pfam" id="PF12796">
    <property type="entry name" value="Ank_2"/>
    <property type="match status" value="2"/>
</dbReference>
<accession>A0A9P9WKS2</accession>
<dbReference type="EMBL" id="JAFIMR010000017">
    <property type="protein sequence ID" value="KAI1868397.1"/>
    <property type="molecule type" value="Genomic_DNA"/>
</dbReference>
<dbReference type="PROSITE" id="PS50297">
    <property type="entry name" value="ANK_REP_REGION"/>
    <property type="match status" value="2"/>
</dbReference>
<gene>
    <name evidence="4" type="ORF">JX265_007220</name>
</gene>
<organism evidence="4 5">
    <name type="scientific">Neoarthrinium moseri</name>
    <dbReference type="NCBI Taxonomy" id="1658444"/>
    <lineage>
        <taxon>Eukaryota</taxon>
        <taxon>Fungi</taxon>
        <taxon>Dikarya</taxon>
        <taxon>Ascomycota</taxon>
        <taxon>Pezizomycotina</taxon>
        <taxon>Sordariomycetes</taxon>
        <taxon>Xylariomycetidae</taxon>
        <taxon>Amphisphaeriales</taxon>
        <taxon>Apiosporaceae</taxon>
        <taxon>Neoarthrinium</taxon>
    </lineage>
</organism>
<keyword evidence="5" id="KW-1185">Reference proteome</keyword>
<dbReference type="InterPro" id="IPR002110">
    <property type="entry name" value="Ankyrin_rpt"/>
</dbReference>
<dbReference type="PROSITE" id="PS50088">
    <property type="entry name" value="ANK_REPEAT"/>
    <property type="match status" value="2"/>
</dbReference>
<evidence type="ECO:0008006" key="6">
    <source>
        <dbReference type="Google" id="ProtNLM"/>
    </source>
</evidence>
<dbReference type="Proteomes" id="UP000829685">
    <property type="component" value="Unassembled WGS sequence"/>
</dbReference>
<dbReference type="Pfam" id="PF00023">
    <property type="entry name" value="Ank"/>
    <property type="match status" value="1"/>
</dbReference>
<dbReference type="SUPFAM" id="SSF48403">
    <property type="entry name" value="Ankyrin repeat"/>
    <property type="match status" value="1"/>
</dbReference>
<keyword evidence="2 3" id="KW-0040">ANK repeat</keyword>
<dbReference type="PANTHER" id="PTHR24198">
    <property type="entry name" value="ANKYRIN REPEAT AND PROTEIN KINASE DOMAIN-CONTAINING PROTEIN"/>
    <property type="match status" value="1"/>
</dbReference>
<keyword evidence="1" id="KW-0677">Repeat</keyword>
<evidence type="ECO:0000313" key="4">
    <source>
        <dbReference type="EMBL" id="KAI1868397.1"/>
    </source>
</evidence>
<evidence type="ECO:0000256" key="2">
    <source>
        <dbReference type="ARBA" id="ARBA00023043"/>
    </source>
</evidence>
<reference evidence="4" key="1">
    <citation type="submission" date="2021-03" db="EMBL/GenBank/DDBJ databases">
        <title>Revisited historic fungal species revealed as producer of novel bioactive compounds through whole genome sequencing and comparative genomics.</title>
        <authorList>
            <person name="Vignolle G.A."/>
            <person name="Hochenegger N."/>
            <person name="Mach R.L."/>
            <person name="Mach-Aigner A.R."/>
            <person name="Javad Rahimi M."/>
            <person name="Salim K.A."/>
            <person name="Chan C.M."/>
            <person name="Lim L.B.L."/>
            <person name="Cai F."/>
            <person name="Druzhinina I.S."/>
            <person name="U'Ren J.M."/>
            <person name="Derntl C."/>
        </authorList>
    </citation>
    <scope>NUCLEOTIDE SEQUENCE</scope>
    <source>
        <strain evidence="4">TUCIM 5799</strain>
    </source>
</reference>
<evidence type="ECO:0000256" key="3">
    <source>
        <dbReference type="PROSITE-ProRule" id="PRU00023"/>
    </source>
</evidence>
<dbReference type="SMART" id="SM00248">
    <property type="entry name" value="ANK"/>
    <property type="match status" value="5"/>
</dbReference>
<feature type="repeat" description="ANK" evidence="3">
    <location>
        <begin position="365"/>
        <end position="397"/>
    </location>
</feature>
<protein>
    <recommendedName>
        <fullName evidence="6">Ankyrin</fullName>
    </recommendedName>
</protein>